<accession>A0A0C9RZN8</accession>
<feature type="compositionally biased region" description="Low complexity" evidence="1">
    <location>
        <begin position="201"/>
        <end position="226"/>
    </location>
</feature>
<feature type="domain" description="SPEF2 C-terminal" evidence="2">
    <location>
        <begin position="53"/>
        <end position="109"/>
    </location>
</feature>
<feature type="non-terminal residue" evidence="3">
    <location>
        <position position="1"/>
    </location>
</feature>
<dbReference type="InterPro" id="IPR056199">
    <property type="entry name" value="SPEF2_C"/>
</dbReference>
<dbReference type="EMBL" id="GBYB01014920">
    <property type="protein sequence ID" value="JAG84687.1"/>
    <property type="molecule type" value="Transcribed_RNA"/>
</dbReference>
<name>A0A0C9RZN8_9HYME</name>
<proteinExistence type="predicted"/>
<evidence type="ECO:0000259" key="2">
    <source>
        <dbReference type="Pfam" id="PF24082"/>
    </source>
</evidence>
<organism evidence="3">
    <name type="scientific">Fopius arisanus</name>
    <dbReference type="NCBI Taxonomy" id="64838"/>
    <lineage>
        <taxon>Eukaryota</taxon>
        <taxon>Metazoa</taxon>
        <taxon>Ecdysozoa</taxon>
        <taxon>Arthropoda</taxon>
        <taxon>Hexapoda</taxon>
        <taxon>Insecta</taxon>
        <taxon>Pterygota</taxon>
        <taxon>Neoptera</taxon>
        <taxon>Endopterygota</taxon>
        <taxon>Hymenoptera</taxon>
        <taxon>Apocrita</taxon>
        <taxon>Ichneumonoidea</taxon>
        <taxon>Braconidae</taxon>
        <taxon>Opiinae</taxon>
        <taxon>Fopius</taxon>
    </lineage>
</organism>
<protein>
    <submittedName>
        <fullName evidence="3">SPAC1093.01 protein</fullName>
    </submittedName>
</protein>
<feature type="region of interest" description="Disordered" evidence="1">
    <location>
        <begin position="199"/>
        <end position="226"/>
    </location>
</feature>
<reference evidence="3" key="1">
    <citation type="submission" date="2015-01" db="EMBL/GenBank/DDBJ databases">
        <title>Transcriptome Assembly of Fopius arisanus.</title>
        <authorList>
            <person name="Geib S."/>
        </authorList>
    </citation>
    <scope>NUCLEOTIDE SEQUENCE</scope>
</reference>
<evidence type="ECO:0000256" key="1">
    <source>
        <dbReference type="SAM" id="MobiDB-lite"/>
    </source>
</evidence>
<dbReference type="Pfam" id="PF24082">
    <property type="entry name" value="SPEF2_C"/>
    <property type="match status" value="1"/>
</dbReference>
<evidence type="ECO:0000313" key="3">
    <source>
        <dbReference type="EMBL" id="JAG84687.1"/>
    </source>
</evidence>
<gene>
    <name evidence="3" type="primary">SPAC1093.01</name>
    <name evidence="3" type="ORF">g.50933</name>
</gene>
<dbReference type="AlphaFoldDB" id="A0A0C9RZN8"/>
<sequence>WLHEDFEEDEYELSTRTSSSPHSRVISLRPKSNKKSISFRIDEIVKKLPIEEITPQELRLNLAKELLSEIFLENNNVNYLKILLAFCRDQNPSKGLTGALTVVLNSKICGSSEDGEKFVEESLKTRENYYFLRRQIFQDVQQLLEDVIDRIFDTSKHLHKDTDTKSLTKDEIELRASGPLFVEVLDAILLSPSRHRMAEGSPMAAVSPVSPSPPESGDTSSSTFTSELSLGDEITRELQYWIPIPVFEVSS</sequence>